<comment type="subcellular location">
    <subcellularLocation>
        <location evidence="7">Cytoplasm</location>
    </subcellularLocation>
</comment>
<evidence type="ECO:0000256" key="2">
    <source>
        <dbReference type="ARBA" id="ARBA00022490"/>
    </source>
</evidence>
<dbReference type="EC" id="3.6.1.1" evidence="7"/>
<dbReference type="CDD" id="cd00412">
    <property type="entry name" value="pyrophosphatase"/>
    <property type="match status" value="1"/>
</dbReference>
<protein>
    <recommendedName>
        <fullName evidence="7">Inorganic pyrophosphatase</fullName>
        <ecNumber evidence="7">3.6.1.1</ecNumber>
    </recommendedName>
    <alternativeName>
        <fullName evidence="7">Pyrophosphate phospho-hydrolase</fullName>
        <shortName evidence="7">PPase</shortName>
    </alternativeName>
</protein>
<evidence type="ECO:0000256" key="4">
    <source>
        <dbReference type="ARBA" id="ARBA00022801"/>
    </source>
</evidence>
<feature type="binding site" evidence="7">
    <location>
        <position position="59"/>
    </location>
    <ligand>
        <name>Mg(2+)</name>
        <dbReference type="ChEBI" id="CHEBI:18420"/>
        <label>2</label>
    </ligand>
</feature>
<dbReference type="AlphaFoldDB" id="A0A832I5Z4"/>
<comment type="subunit">
    <text evidence="7">Homohexamer.</text>
</comment>
<keyword evidence="4 7" id="KW-0378">Hydrolase</keyword>
<organism evidence="8">
    <name type="scientific">Pseudothermotoga hypogea</name>
    <dbReference type="NCBI Taxonomy" id="57487"/>
    <lineage>
        <taxon>Bacteria</taxon>
        <taxon>Thermotogati</taxon>
        <taxon>Thermotogota</taxon>
        <taxon>Thermotogae</taxon>
        <taxon>Thermotogales</taxon>
        <taxon>Thermotogaceae</taxon>
        <taxon>Pseudothermotoga</taxon>
    </lineage>
</organism>
<dbReference type="InterPro" id="IPR036649">
    <property type="entry name" value="Pyrophosphatase_sf"/>
</dbReference>
<reference evidence="8" key="1">
    <citation type="journal article" date="2020" name="mSystems">
        <title>Genome- and Community-Level Interaction Insights into Carbon Utilization and Element Cycling Functions of Hydrothermarchaeota in Hydrothermal Sediment.</title>
        <authorList>
            <person name="Zhou Z."/>
            <person name="Liu Y."/>
            <person name="Xu W."/>
            <person name="Pan J."/>
            <person name="Luo Z.H."/>
            <person name="Li M."/>
        </authorList>
    </citation>
    <scope>NUCLEOTIDE SEQUENCE [LARGE SCALE GENOMIC DNA]</scope>
    <source>
        <strain evidence="8">SpSt-86</strain>
    </source>
</reference>
<feature type="binding site" evidence="7">
    <location>
        <position position="128"/>
    </location>
    <ligand>
        <name>substrate</name>
    </ligand>
</feature>
<comment type="function">
    <text evidence="7">Catalyzes the hydrolysis of inorganic pyrophosphate (PPi) forming two phosphate ions.</text>
</comment>
<dbReference type="FunFam" id="3.90.80.10:FF:000003">
    <property type="entry name" value="Inorganic pyrophosphatase"/>
    <property type="match status" value="1"/>
</dbReference>
<accession>A0A832I5Z4</accession>
<dbReference type="GO" id="GO:0005737">
    <property type="term" value="C:cytoplasm"/>
    <property type="evidence" value="ECO:0007669"/>
    <property type="project" value="UniProtKB-SubCell"/>
</dbReference>
<keyword evidence="3 7" id="KW-0479">Metal-binding</keyword>
<feature type="binding site" evidence="7">
    <location>
        <position position="32"/>
    </location>
    <ligand>
        <name>substrate</name>
    </ligand>
</feature>
<feature type="binding site" evidence="7">
    <location>
        <position position="44"/>
    </location>
    <ligand>
        <name>substrate</name>
    </ligand>
</feature>
<evidence type="ECO:0000256" key="5">
    <source>
        <dbReference type="ARBA" id="ARBA00022842"/>
    </source>
</evidence>
<proteinExistence type="inferred from homology"/>
<evidence type="ECO:0000256" key="6">
    <source>
        <dbReference type="ARBA" id="ARBA00047820"/>
    </source>
</evidence>
<gene>
    <name evidence="7" type="primary">ppa</name>
    <name evidence="8" type="ORF">ENW55_03310</name>
</gene>
<dbReference type="GO" id="GO:0006796">
    <property type="term" value="P:phosphate-containing compound metabolic process"/>
    <property type="evidence" value="ECO:0007669"/>
    <property type="project" value="InterPro"/>
</dbReference>
<comment type="catalytic activity">
    <reaction evidence="6 7">
        <text>diphosphate + H2O = 2 phosphate + H(+)</text>
        <dbReference type="Rhea" id="RHEA:24576"/>
        <dbReference type="ChEBI" id="CHEBI:15377"/>
        <dbReference type="ChEBI" id="CHEBI:15378"/>
        <dbReference type="ChEBI" id="CHEBI:33019"/>
        <dbReference type="ChEBI" id="CHEBI:43474"/>
        <dbReference type="EC" id="3.6.1.1"/>
    </reaction>
</comment>
<sequence length="162" mass="18821">MVNQVEALVEIPKGSRNKYEFDKTLGRIRLDRVLYSPLHYPADYGFILNTLAEDGDALDVLIVTYEPTFPGCIVQVRPVGVLIMQDERGRDEKILAVPTVDPRFNDVEDLTHLPRHLLLEIEHFFTVYKTLEEKSTEILGWQGREEAWRLIHQAQERFSQQT</sequence>
<dbReference type="PANTHER" id="PTHR10286">
    <property type="entry name" value="INORGANIC PYROPHOSPHATASE"/>
    <property type="match status" value="1"/>
</dbReference>
<feature type="binding site" evidence="7">
    <location>
        <position position="54"/>
    </location>
    <ligand>
        <name>Mg(2+)</name>
        <dbReference type="ChEBI" id="CHEBI:18420"/>
        <label>1</label>
    </ligand>
</feature>
<dbReference type="EMBL" id="DTKQ01000025">
    <property type="protein sequence ID" value="HGZ78995.1"/>
    <property type="molecule type" value="Genomic_DNA"/>
</dbReference>
<evidence type="ECO:0000256" key="3">
    <source>
        <dbReference type="ARBA" id="ARBA00022723"/>
    </source>
</evidence>
<dbReference type="GO" id="GO:0000287">
    <property type="term" value="F:magnesium ion binding"/>
    <property type="evidence" value="ECO:0007669"/>
    <property type="project" value="UniProtKB-UniRule"/>
</dbReference>
<evidence type="ECO:0000256" key="1">
    <source>
        <dbReference type="ARBA" id="ARBA00001946"/>
    </source>
</evidence>
<feature type="binding site" evidence="7">
    <location>
        <position position="59"/>
    </location>
    <ligand>
        <name>Mg(2+)</name>
        <dbReference type="ChEBI" id="CHEBI:18420"/>
        <label>1</label>
    </ligand>
</feature>
<feature type="binding site" evidence="7">
    <location>
        <position position="18"/>
    </location>
    <ligand>
        <name>substrate</name>
    </ligand>
</feature>
<dbReference type="Pfam" id="PF00719">
    <property type="entry name" value="Pyrophosphatase"/>
    <property type="match status" value="1"/>
</dbReference>
<dbReference type="Gene3D" id="3.90.80.10">
    <property type="entry name" value="Inorganic pyrophosphatase"/>
    <property type="match status" value="1"/>
</dbReference>
<name>A0A832I5Z4_9THEM</name>
<feature type="binding site" evidence="7">
    <location>
        <position position="91"/>
    </location>
    <ligand>
        <name>Mg(2+)</name>
        <dbReference type="ChEBI" id="CHEBI:18420"/>
        <label>1</label>
    </ligand>
</feature>
<dbReference type="SUPFAM" id="SSF50324">
    <property type="entry name" value="Inorganic pyrophosphatase"/>
    <property type="match status" value="1"/>
</dbReference>
<comment type="similarity">
    <text evidence="7">Belongs to the PPase family.</text>
</comment>
<comment type="cofactor">
    <cofactor evidence="1 7">
        <name>Mg(2+)</name>
        <dbReference type="ChEBI" id="CHEBI:18420"/>
    </cofactor>
</comment>
<dbReference type="HAMAP" id="MF_00209">
    <property type="entry name" value="Inorganic_PPase"/>
    <property type="match status" value="1"/>
</dbReference>
<keyword evidence="2 7" id="KW-0963">Cytoplasm</keyword>
<dbReference type="GO" id="GO:0004427">
    <property type="term" value="F:inorganic diphosphate phosphatase activity"/>
    <property type="evidence" value="ECO:0007669"/>
    <property type="project" value="UniProtKB-UniRule"/>
</dbReference>
<evidence type="ECO:0000313" key="8">
    <source>
        <dbReference type="EMBL" id="HGZ78995.1"/>
    </source>
</evidence>
<dbReference type="InterPro" id="IPR008162">
    <property type="entry name" value="Pyrophosphatase"/>
</dbReference>
<comment type="caution">
    <text evidence="8">The sequence shown here is derived from an EMBL/GenBank/DDBJ whole genome shotgun (WGS) entry which is preliminary data.</text>
</comment>
<evidence type="ECO:0000256" key="7">
    <source>
        <dbReference type="HAMAP-Rule" id="MF_00209"/>
    </source>
</evidence>
<keyword evidence="5 7" id="KW-0460">Magnesium</keyword>